<evidence type="ECO:0000256" key="6">
    <source>
        <dbReference type="ARBA" id="ARBA00022842"/>
    </source>
</evidence>
<proteinExistence type="inferred from homology"/>
<gene>
    <name evidence="11" type="ORF">MNBD_BACTEROID03-1747</name>
</gene>
<evidence type="ECO:0000256" key="5">
    <source>
        <dbReference type="ARBA" id="ARBA00022741"/>
    </source>
</evidence>
<dbReference type="NCBIfam" id="TIGR03598">
    <property type="entry name" value="GTPase_YsxC"/>
    <property type="match status" value="1"/>
</dbReference>
<comment type="similarity">
    <text evidence="2">Belongs to the TRAFAC class TrmE-Era-EngA-EngB-Septin-like GTPase superfamily. EngB GTPase family.</text>
</comment>
<dbReference type="GO" id="GO:0005525">
    <property type="term" value="F:GTP binding"/>
    <property type="evidence" value="ECO:0007669"/>
    <property type="project" value="UniProtKB-KW"/>
</dbReference>
<reference evidence="11" key="1">
    <citation type="submission" date="2018-06" db="EMBL/GenBank/DDBJ databases">
        <authorList>
            <person name="Zhirakovskaya E."/>
        </authorList>
    </citation>
    <scope>NUCLEOTIDE SEQUENCE</scope>
</reference>
<dbReference type="GO" id="GO:0000917">
    <property type="term" value="P:division septum assembly"/>
    <property type="evidence" value="ECO:0007669"/>
    <property type="project" value="UniProtKB-KW"/>
</dbReference>
<evidence type="ECO:0000256" key="7">
    <source>
        <dbReference type="ARBA" id="ARBA00023134"/>
    </source>
</evidence>
<evidence type="ECO:0000256" key="9">
    <source>
        <dbReference type="ARBA" id="ARBA00023306"/>
    </source>
</evidence>
<dbReference type="Pfam" id="PF01926">
    <property type="entry name" value="MMR_HSR1"/>
    <property type="match status" value="1"/>
</dbReference>
<feature type="domain" description="EngB-type G" evidence="10">
    <location>
        <begin position="22"/>
        <end position="198"/>
    </location>
</feature>
<keyword evidence="6" id="KW-0460">Magnesium</keyword>
<keyword evidence="8" id="KW-0717">Septation</keyword>
<dbReference type="CDD" id="cd01876">
    <property type="entry name" value="YihA_EngB"/>
    <property type="match status" value="1"/>
</dbReference>
<dbReference type="PROSITE" id="PS51706">
    <property type="entry name" value="G_ENGB"/>
    <property type="match status" value="1"/>
</dbReference>
<keyword evidence="5" id="KW-0547">Nucleotide-binding</keyword>
<dbReference type="GO" id="GO:0046872">
    <property type="term" value="F:metal ion binding"/>
    <property type="evidence" value="ECO:0007669"/>
    <property type="project" value="UniProtKB-KW"/>
</dbReference>
<comment type="cofactor">
    <cofactor evidence="1">
        <name>Mg(2+)</name>
        <dbReference type="ChEBI" id="CHEBI:18420"/>
    </cofactor>
</comment>
<sequence length="208" mass="24101">MKIKSADFLISNSDVAKCPNEPLPEYAFIGRSNVGKSSLINMLMQRKNLAKISGRPGKTQLINHFKINKEWFLVDLPGYGYARVSKKSKKTFQKYITNYFEQREQLVCSFVLVDIRHEPQKVDMEFMEWLGENGIPFCIIFTKADKLKPKGIGKNVTSYIQRLEEGSWEEAPKYFITSSTKNTGRDEVLIYIEAVNSEFKEERQSEFM</sequence>
<dbReference type="FunFam" id="3.40.50.300:FF:000098">
    <property type="entry name" value="Probable GTP-binding protein EngB"/>
    <property type="match status" value="1"/>
</dbReference>
<evidence type="ECO:0000256" key="1">
    <source>
        <dbReference type="ARBA" id="ARBA00001946"/>
    </source>
</evidence>
<organism evidence="11">
    <name type="scientific">hydrothermal vent metagenome</name>
    <dbReference type="NCBI Taxonomy" id="652676"/>
    <lineage>
        <taxon>unclassified sequences</taxon>
        <taxon>metagenomes</taxon>
        <taxon>ecological metagenomes</taxon>
    </lineage>
</organism>
<dbReference type="PANTHER" id="PTHR11649">
    <property type="entry name" value="MSS1/TRME-RELATED GTP-BINDING PROTEIN"/>
    <property type="match status" value="1"/>
</dbReference>
<dbReference type="SUPFAM" id="SSF52540">
    <property type="entry name" value="P-loop containing nucleoside triphosphate hydrolases"/>
    <property type="match status" value="1"/>
</dbReference>
<keyword evidence="4" id="KW-0479">Metal-binding</keyword>
<dbReference type="InterPro" id="IPR030393">
    <property type="entry name" value="G_ENGB_dom"/>
</dbReference>
<keyword evidence="7" id="KW-0342">GTP-binding</keyword>
<evidence type="ECO:0000256" key="8">
    <source>
        <dbReference type="ARBA" id="ARBA00023210"/>
    </source>
</evidence>
<keyword evidence="3" id="KW-0132">Cell division</keyword>
<dbReference type="InterPro" id="IPR027417">
    <property type="entry name" value="P-loop_NTPase"/>
</dbReference>
<evidence type="ECO:0000313" key="11">
    <source>
        <dbReference type="EMBL" id="VAW10524.1"/>
    </source>
</evidence>
<evidence type="ECO:0000259" key="10">
    <source>
        <dbReference type="PROSITE" id="PS51706"/>
    </source>
</evidence>
<keyword evidence="9" id="KW-0131">Cell cycle</keyword>
<dbReference type="InterPro" id="IPR006073">
    <property type="entry name" value="GTP-bd"/>
</dbReference>
<evidence type="ECO:0000256" key="4">
    <source>
        <dbReference type="ARBA" id="ARBA00022723"/>
    </source>
</evidence>
<evidence type="ECO:0000256" key="3">
    <source>
        <dbReference type="ARBA" id="ARBA00022618"/>
    </source>
</evidence>
<accession>A0A3B0TPF8</accession>
<dbReference type="InterPro" id="IPR019987">
    <property type="entry name" value="GTP-bd_ribosome_bio_YsxC"/>
</dbReference>
<protein>
    <submittedName>
        <fullName evidence="11">GTP-binding protein EngB</fullName>
    </submittedName>
</protein>
<dbReference type="PANTHER" id="PTHR11649:SF13">
    <property type="entry name" value="ENGB-TYPE G DOMAIN-CONTAINING PROTEIN"/>
    <property type="match status" value="1"/>
</dbReference>
<dbReference type="EMBL" id="UOEL01000025">
    <property type="protein sequence ID" value="VAW10524.1"/>
    <property type="molecule type" value="Genomic_DNA"/>
</dbReference>
<name>A0A3B0TPF8_9ZZZZ</name>
<evidence type="ECO:0000256" key="2">
    <source>
        <dbReference type="ARBA" id="ARBA00009638"/>
    </source>
</evidence>
<dbReference type="HAMAP" id="MF_00321">
    <property type="entry name" value="GTPase_EngB"/>
    <property type="match status" value="1"/>
</dbReference>
<dbReference type="Gene3D" id="3.40.50.300">
    <property type="entry name" value="P-loop containing nucleotide triphosphate hydrolases"/>
    <property type="match status" value="1"/>
</dbReference>
<dbReference type="AlphaFoldDB" id="A0A3B0TPF8"/>